<dbReference type="EMBL" id="OX459968">
    <property type="protein sequence ID" value="CAI9172344.1"/>
    <property type="molecule type" value="Genomic_DNA"/>
</dbReference>
<protein>
    <submittedName>
        <fullName evidence="3">Uncharacterized protein</fullName>
    </submittedName>
</protein>
<feature type="region of interest" description="Disordered" evidence="1">
    <location>
        <begin position="285"/>
        <end position="311"/>
    </location>
</feature>
<feature type="region of interest" description="Disordered" evidence="1">
    <location>
        <begin position="404"/>
        <end position="488"/>
    </location>
</feature>
<evidence type="ECO:0000313" key="3">
    <source>
        <dbReference type="EMBL" id="CAI9172344.1"/>
    </source>
</evidence>
<gene>
    <name evidence="3" type="ORF">MRATA1EN1_LOCUS21306</name>
</gene>
<keyword evidence="4" id="KW-1185">Reference proteome</keyword>
<proteinExistence type="predicted"/>
<organism evidence="3 4">
    <name type="scientific">Rangifer tarandus platyrhynchus</name>
    <name type="common">Svalbard reindeer</name>
    <dbReference type="NCBI Taxonomy" id="3082113"/>
    <lineage>
        <taxon>Eukaryota</taxon>
        <taxon>Metazoa</taxon>
        <taxon>Chordata</taxon>
        <taxon>Craniata</taxon>
        <taxon>Vertebrata</taxon>
        <taxon>Euteleostomi</taxon>
        <taxon>Mammalia</taxon>
        <taxon>Eutheria</taxon>
        <taxon>Laurasiatheria</taxon>
        <taxon>Artiodactyla</taxon>
        <taxon>Ruminantia</taxon>
        <taxon>Pecora</taxon>
        <taxon>Cervidae</taxon>
        <taxon>Odocoileinae</taxon>
        <taxon>Rangifer</taxon>
    </lineage>
</organism>
<feature type="region of interest" description="Disordered" evidence="1">
    <location>
        <begin position="502"/>
        <end position="575"/>
    </location>
</feature>
<keyword evidence="2" id="KW-0732">Signal</keyword>
<evidence type="ECO:0000256" key="2">
    <source>
        <dbReference type="SAM" id="SignalP"/>
    </source>
</evidence>
<feature type="compositionally biased region" description="Basic and acidic residues" evidence="1">
    <location>
        <begin position="543"/>
        <end position="553"/>
    </location>
</feature>
<evidence type="ECO:0000256" key="1">
    <source>
        <dbReference type="SAM" id="MobiDB-lite"/>
    </source>
</evidence>
<reference evidence="3" key="1">
    <citation type="submission" date="2023-04" db="EMBL/GenBank/DDBJ databases">
        <authorList>
            <consortium name="ELIXIR-Norway"/>
        </authorList>
    </citation>
    <scope>NUCLEOTIDE SEQUENCE [LARGE SCALE GENOMIC DNA]</scope>
</reference>
<evidence type="ECO:0000313" key="4">
    <source>
        <dbReference type="Proteomes" id="UP001176941"/>
    </source>
</evidence>
<feature type="region of interest" description="Disordered" evidence="1">
    <location>
        <begin position="152"/>
        <end position="180"/>
    </location>
</feature>
<name>A0ABN8ZF21_RANTA</name>
<feature type="signal peptide" evidence="2">
    <location>
        <begin position="1"/>
        <end position="19"/>
    </location>
</feature>
<accession>A0ABN8ZF21</accession>
<feature type="compositionally biased region" description="Basic and acidic residues" evidence="1">
    <location>
        <begin position="285"/>
        <end position="294"/>
    </location>
</feature>
<feature type="chain" id="PRO_5046687473" evidence="2">
    <location>
        <begin position="20"/>
        <end position="575"/>
    </location>
</feature>
<sequence>MNHRRLLLVVLAAGSQGSARVVTSGLHQGCSGSQLCPGSPQLSPAEPADRCAGPQLAVRNFPVEKLAPTLPSAQRRRLLPKPVTRRSQVTGGPPGAEICHTLPPSDALLLGVFTSFPGGREPPWSQTGPLETTQNVLEGGCGHLATCHSTGGNLVLPPDDRGHESQGAGTDPRTTPSQLKTRDDRLLCTLALGLLPRGTRGFPPHVLAAGPVATSASRSGKRDPPWGDTMRICDISTVARVTWPQSDHTCPQVAAALLMGAALAARLLGLLPLPHRVLPILQDAQHRDTPDNHRPPRPPGSPSRSASTSEKPCPLPISHVVTCMHPVRVAVLLCTSLCGAVTLRLEELIIKTRRTWRPGERTRRDERKDQWLFLPAYRMPAPVCPLLSRTTYCAFQGPTPLRVHIRSPGGCTGTKRPPALASDRTPLSLPRGPASALPQHSRGVPSRGAGPGGRPVSRGHSNTPSSHQDSDSHAGGGPLPGDTPGQPRVLRVSELCLPQDRSFGETSQSSRPDRWAQTRQMGSGTAEREDPGYASLCPGGQPPRDRQVDEGQHPRTSQNLSPFFPEADQTAAAPP</sequence>
<dbReference type="Proteomes" id="UP001176941">
    <property type="component" value="Chromosome 32"/>
</dbReference>